<comment type="caution">
    <text evidence="1">The sequence shown here is derived from an EMBL/GenBank/DDBJ whole genome shotgun (WGS) entry which is preliminary data.</text>
</comment>
<evidence type="ECO:0000313" key="2">
    <source>
        <dbReference type="Proteomes" id="UP000790347"/>
    </source>
</evidence>
<dbReference type="Proteomes" id="UP000790347">
    <property type="component" value="Unassembled WGS sequence"/>
</dbReference>
<gene>
    <name evidence="1" type="ORF">DERF_001435</name>
</gene>
<organism evidence="1 2">
    <name type="scientific">Dermatophagoides farinae</name>
    <name type="common">American house dust mite</name>
    <dbReference type="NCBI Taxonomy" id="6954"/>
    <lineage>
        <taxon>Eukaryota</taxon>
        <taxon>Metazoa</taxon>
        <taxon>Ecdysozoa</taxon>
        <taxon>Arthropoda</taxon>
        <taxon>Chelicerata</taxon>
        <taxon>Arachnida</taxon>
        <taxon>Acari</taxon>
        <taxon>Acariformes</taxon>
        <taxon>Sarcoptiformes</taxon>
        <taxon>Astigmata</taxon>
        <taxon>Psoroptidia</taxon>
        <taxon>Analgoidea</taxon>
        <taxon>Pyroglyphidae</taxon>
        <taxon>Dermatophagoidinae</taxon>
        <taxon>Dermatophagoides</taxon>
    </lineage>
</organism>
<dbReference type="EMBL" id="ASGP02000001">
    <property type="protein sequence ID" value="KAH9527421.1"/>
    <property type="molecule type" value="Genomic_DNA"/>
</dbReference>
<dbReference type="AlphaFoldDB" id="A0A922IBU7"/>
<accession>A0A922IBU7</accession>
<protein>
    <submittedName>
        <fullName evidence="1">Uncharacterized protein</fullName>
    </submittedName>
</protein>
<evidence type="ECO:0000313" key="1">
    <source>
        <dbReference type="EMBL" id="KAH9527421.1"/>
    </source>
</evidence>
<sequence length="82" mass="9233">MVKNDIHHSLFTHQSLASTLVWFVDPPSSSSSPTSSDILISFDIKIFIKIEKKKTSSAMSRESVFVSHQVHQTPLQPQQLPQ</sequence>
<reference evidence="1" key="2">
    <citation type="journal article" date="2022" name="Res Sq">
        <title>Comparative Genomics Reveals Insights into the Divergent Evolution of Astigmatic Mites and Household Pest Adaptations.</title>
        <authorList>
            <person name="Xiong Q."/>
            <person name="Wan A.T.-Y."/>
            <person name="Liu X.-Y."/>
            <person name="Fung C.S.-H."/>
            <person name="Xiao X."/>
            <person name="Malainual N."/>
            <person name="Hou J."/>
            <person name="Wang L."/>
            <person name="Wang M."/>
            <person name="Yang K."/>
            <person name="Cui Y."/>
            <person name="Leung E."/>
            <person name="Nong W."/>
            <person name="Shin S.-K."/>
            <person name="Au S."/>
            <person name="Jeong K.Y."/>
            <person name="Chew F.T."/>
            <person name="Hui J."/>
            <person name="Leung T.F."/>
            <person name="Tungtrongchitr A."/>
            <person name="Zhong N."/>
            <person name="Liu Z."/>
            <person name="Tsui S."/>
        </authorList>
    </citation>
    <scope>NUCLEOTIDE SEQUENCE</scope>
    <source>
        <strain evidence="1">Derf</strain>
        <tissue evidence="1">Whole organism</tissue>
    </source>
</reference>
<keyword evidence="2" id="KW-1185">Reference proteome</keyword>
<name>A0A922IBU7_DERFA</name>
<proteinExistence type="predicted"/>
<reference evidence="1" key="1">
    <citation type="submission" date="2013-05" db="EMBL/GenBank/DDBJ databases">
        <authorList>
            <person name="Yim A.K.Y."/>
            <person name="Chan T.F."/>
            <person name="Ji K.M."/>
            <person name="Liu X.Y."/>
            <person name="Zhou J.W."/>
            <person name="Li R.Q."/>
            <person name="Yang K.Y."/>
            <person name="Li J."/>
            <person name="Li M."/>
            <person name="Law P.T.W."/>
            <person name="Wu Y.L."/>
            <person name="Cai Z.L."/>
            <person name="Qin H."/>
            <person name="Bao Y."/>
            <person name="Leung R.K.K."/>
            <person name="Ng P.K.S."/>
            <person name="Zou J."/>
            <person name="Zhong X.J."/>
            <person name="Ran P.X."/>
            <person name="Zhong N.S."/>
            <person name="Liu Z.G."/>
            <person name="Tsui S.K.W."/>
        </authorList>
    </citation>
    <scope>NUCLEOTIDE SEQUENCE</scope>
    <source>
        <strain evidence="1">Derf</strain>
        <tissue evidence="1">Whole organism</tissue>
    </source>
</reference>